<feature type="domain" description="Condensation" evidence="1">
    <location>
        <begin position="11"/>
        <end position="414"/>
    </location>
</feature>
<dbReference type="InterPro" id="IPR023213">
    <property type="entry name" value="CAT-like_dom_sf"/>
</dbReference>
<dbReference type="RefSeq" id="WP_344314075.1">
    <property type="nucleotide sequence ID" value="NZ_BAAANY010000031.1"/>
</dbReference>
<evidence type="ECO:0000259" key="1">
    <source>
        <dbReference type="Pfam" id="PF00668"/>
    </source>
</evidence>
<accession>A0ABN2IKE2</accession>
<gene>
    <name evidence="2" type="ORF">GCM10009765_65350</name>
</gene>
<name>A0ABN2IKE2_9ACTN</name>
<evidence type="ECO:0000313" key="3">
    <source>
        <dbReference type="Proteomes" id="UP001500618"/>
    </source>
</evidence>
<protein>
    <recommendedName>
        <fullName evidence="1">Condensation domain-containing protein</fullName>
    </recommendedName>
</protein>
<keyword evidence="3" id="KW-1185">Reference proteome</keyword>
<dbReference type="SUPFAM" id="SSF52777">
    <property type="entry name" value="CoA-dependent acyltransferases"/>
    <property type="match status" value="2"/>
</dbReference>
<dbReference type="InterPro" id="IPR001242">
    <property type="entry name" value="Condensation_dom"/>
</dbReference>
<reference evidence="2 3" key="1">
    <citation type="journal article" date="2019" name="Int. J. Syst. Evol. Microbiol.">
        <title>The Global Catalogue of Microorganisms (GCM) 10K type strain sequencing project: providing services to taxonomists for standard genome sequencing and annotation.</title>
        <authorList>
            <consortium name="The Broad Institute Genomics Platform"/>
            <consortium name="The Broad Institute Genome Sequencing Center for Infectious Disease"/>
            <person name="Wu L."/>
            <person name="Ma J."/>
        </authorList>
    </citation>
    <scope>NUCLEOTIDE SEQUENCE [LARGE SCALE GENOMIC DNA]</scope>
    <source>
        <strain evidence="2 3">JCM 14718</strain>
    </source>
</reference>
<proteinExistence type="predicted"/>
<dbReference type="Pfam" id="PF00668">
    <property type="entry name" value="Condensation"/>
    <property type="match status" value="1"/>
</dbReference>
<evidence type="ECO:0000313" key="2">
    <source>
        <dbReference type="EMBL" id="GAA1706821.1"/>
    </source>
</evidence>
<dbReference type="Gene3D" id="3.30.559.30">
    <property type="entry name" value="Nonribosomal peptide synthetase, condensation domain"/>
    <property type="match status" value="1"/>
</dbReference>
<dbReference type="Gene3D" id="3.30.559.10">
    <property type="entry name" value="Chloramphenicol acetyltransferase-like domain"/>
    <property type="match status" value="1"/>
</dbReference>
<organism evidence="2 3">
    <name type="scientific">Fodinicola feengrottensis</name>
    <dbReference type="NCBI Taxonomy" id="435914"/>
    <lineage>
        <taxon>Bacteria</taxon>
        <taxon>Bacillati</taxon>
        <taxon>Actinomycetota</taxon>
        <taxon>Actinomycetes</taxon>
        <taxon>Mycobacteriales</taxon>
        <taxon>Fodinicola</taxon>
    </lineage>
</organism>
<comment type="caution">
    <text evidence="2">The sequence shown here is derived from an EMBL/GenBank/DDBJ whole genome shotgun (WGS) entry which is preliminary data.</text>
</comment>
<dbReference type="EMBL" id="BAAANY010000031">
    <property type="protein sequence ID" value="GAA1706821.1"/>
    <property type="molecule type" value="Genomic_DNA"/>
</dbReference>
<dbReference type="Proteomes" id="UP001500618">
    <property type="component" value="Unassembled WGS sequence"/>
</dbReference>
<sequence>MVNAPAPADGPASLAQQGVWLSERRGQVRTQYHLPFTLTFEGVLDESALLAATRAVVAANPVLTSVLPERDGEPFVRASGELPFVEKVKLPAGGDLAEVLRERTIRPFELDRGPLLRMTLVAVDDKCHVLLVTAHHIVFDGESMEFFGRQLSRAYAAIVSGSGQSTFPPPYQYDEYFQDEQRHLTEMLPAAREFWREHWRRPDEVILPGLSAVPPETDPGDYYEFVLDGATRAHMREVGSALGVTLFELIQTALYGILYRYGNPEPVVGVAVGLRTRSTINSIGMFAEEVPLAAPGHLGGSFRALSTALHTRMRELQRFRRIPVNRAVRGGGVRPAIALSYRGHRRDLDFPGLRVTSEWAFNFTARRALWIQILDEGSELRVILRFAPRLISRSSVERIAKDWQAMLASGLESPDLRWR</sequence>
<dbReference type="PANTHER" id="PTHR45527">
    <property type="entry name" value="NONRIBOSOMAL PEPTIDE SYNTHETASE"/>
    <property type="match status" value="1"/>
</dbReference>
<dbReference type="PANTHER" id="PTHR45527:SF1">
    <property type="entry name" value="FATTY ACID SYNTHASE"/>
    <property type="match status" value="1"/>
</dbReference>